<evidence type="ECO:0000256" key="1">
    <source>
        <dbReference type="ARBA" id="ARBA00008791"/>
    </source>
</evidence>
<comment type="caution">
    <text evidence="2">The sequence shown here is derived from an EMBL/GenBank/DDBJ whole genome shotgun (WGS) entry which is preliminary data.</text>
</comment>
<dbReference type="PANTHER" id="PTHR46268:SF6">
    <property type="entry name" value="UNIVERSAL STRESS PROTEIN UP12"/>
    <property type="match status" value="1"/>
</dbReference>
<dbReference type="SUPFAM" id="SSF52402">
    <property type="entry name" value="Adenine nucleotide alpha hydrolases-like"/>
    <property type="match status" value="2"/>
</dbReference>
<accession>A0AAV3T3K4</accession>
<evidence type="ECO:0000313" key="3">
    <source>
        <dbReference type="Proteomes" id="UP001500194"/>
    </source>
</evidence>
<proteinExistence type="inferred from homology"/>
<gene>
    <name evidence="2" type="ORF">GCM10009019_22670</name>
</gene>
<dbReference type="PANTHER" id="PTHR46268">
    <property type="entry name" value="STRESS RESPONSE PROTEIN NHAX"/>
    <property type="match status" value="1"/>
</dbReference>
<dbReference type="Gene3D" id="3.40.50.12370">
    <property type="match status" value="1"/>
</dbReference>
<dbReference type="InterPro" id="IPR014729">
    <property type="entry name" value="Rossmann-like_a/b/a_fold"/>
</dbReference>
<organism evidence="2 3">
    <name type="scientific">Salarchaeum japonicum</name>
    <dbReference type="NCBI Taxonomy" id="555573"/>
    <lineage>
        <taxon>Archaea</taxon>
        <taxon>Methanobacteriati</taxon>
        <taxon>Methanobacteriota</taxon>
        <taxon>Stenosarchaea group</taxon>
        <taxon>Halobacteria</taxon>
        <taxon>Halobacteriales</taxon>
        <taxon>Halobacteriaceae</taxon>
    </lineage>
</organism>
<dbReference type="Gene3D" id="3.40.50.620">
    <property type="entry name" value="HUPs"/>
    <property type="match status" value="1"/>
</dbReference>
<protein>
    <submittedName>
        <fullName evidence="2">Universal stress protein</fullName>
    </submittedName>
</protein>
<dbReference type="EMBL" id="BAAADU010000002">
    <property type="protein sequence ID" value="GAA0657866.1"/>
    <property type="molecule type" value="Genomic_DNA"/>
</dbReference>
<keyword evidence="3" id="KW-1185">Reference proteome</keyword>
<dbReference type="GeneID" id="68573052"/>
<dbReference type="Proteomes" id="UP001500194">
    <property type="component" value="Unassembled WGS sequence"/>
</dbReference>
<comment type="similarity">
    <text evidence="1">Belongs to the universal stress protein A family.</text>
</comment>
<name>A0AAV3T3K4_9EURY</name>
<dbReference type="RefSeq" id="WP_227259646.1">
    <property type="nucleotide sequence ID" value="NZ_BAAADU010000002.1"/>
</dbReference>
<sequence>MRTILLPLRVLEDESLSPGLVELLAPTDVLVLGYYRVPDQTPPGAAREQFGDRAQKRLDDVAAALRDAGATVETRMVFTGEVEQTIARTADEADADAVVHPGAAMQVEDVLVPLVGQPDLAEVAGFVAGLVAGRDIDVTTFALDENLAPEDVTAALREAGVDADHLTAADASGGGPVDAIASVAAEYDAIVMGEPQPSLTEWVFGELEDRVATEALGPVFVVRARE</sequence>
<dbReference type="AlphaFoldDB" id="A0AAV3T3K4"/>
<reference evidence="2 3" key="1">
    <citation type="journal article" date="2019" name="Int. J. Syst. Evol. Microbiol.">
        <title>The Global Catalogue of Microorganisms (GCM) 10K type strain sequencing project: providing services to taxonomists for standard genome sequencing and annotation.</title>
        <authorList>
            <consortium name="The Broad Institute Genomics Platform"/>
            <consortium name="The Broad Institute Genome Sequencing Center for Infectious Disease"/>
            <person name="Wu L."/>
            <person name="Ma J."/>
        </authorList>
    </citation>
    <scope>NUCLEOTIDE SEQUENCE [LARGE SCALE GENOMIC DNA]</scope>
    <source>
        <strain evidence="2 3">JCM 16327</strain>
    </source>
</reference>
<evidence type="ECO:0000313" key="2">
    <source>
        <dbReference type="EMBL" id="GAA0657866.1"/>
    </source>
</evidence>